<dbReference type="AlphaFoldDB" id="A0AA86VR93"/>
<gene>
    <name evidence="1" type="ORF">HINF_LOCUS21813</name>
    <name evidence="3" type="ORF">HINF_LOCUS53025</name>
    <name evidence="2" type="ORF">HINF_LOCUS61923</name>
    <name evidence="4" type="ORF">HINF_LOCUS68372</name>
</gene>
<evidence type="ECO:0000313" key="3">
    <source>
        <dbReference type="EMBL" id="CAL6067446.1"/>
    </source>
</evidence>
<reference evidence="2" key="1">
    <citation type="submission" date="2023-06" db="EMBL/GenBank/DDBJ databases">
        <authorList>
            <person name="Kurt Z."/>
        </authorList>
    </citation>
    <scope>NUCLEOTIDE SEQUENCE</scope>
</reference>
<accession>A0AA86VR93</accession>
<sequence>MVVCVIQILKRRQARYNFQAEYHVVRYLQHLQLILPSTEISVMKLFEKSTYSRSEMFSNPETCFKKFLLRFKCVSDWWKYRPLHEHKAQFTILIETAQVGTLSTCSMVKLSAVK</sequence>
<reference evidence="3 5" key="2">
    <citation type="submission" date="2024-07" db="EMBL/GenBank/DDBJ databases">
        <authorList>
            <person name="Akdeniz Z."/>
        </authorList>
    </citation>
    <scope>NUCLEOTIDE SEQUENCE [LARGE SCALE GENOMIC DNA]</scope>
</reference>
<evidence type="ECO:0000313" key="2">
    <source>
        <dbReference type="EMBL" id="CAI9974278.1"/>
    </source>
</evidence>
<dbReference type="EMBL" id="CATOUU010001142">
    <property type="protein sequence ID" value="CAI9974278.1"/>
    <property type="molecule type" value="Genomic_DNA"/>
</dbReference>
<dbReference type="EMBL" id="CAXDID020000268">
    <property type="protein sequence ID" value="CAL6067446.1"/>
    <property type="molecule type" value="Genomic_DNA"/>
</dbReference>
<evidence type="ECO:0000313" key="5">
    <source>
        <dbReference type="Proteomes" id="UP001642409"/>
    </source>
</evidence>
<protein>
    <submittedName>
        <fullName evidence="3">Hypothetical_protein</fullName>
    </submittedName>
</protein>
<dbReference type="EMBL" id="CAXDID020000484">
    <property type="protein sequence ID" value="CAL6096316.1"/>
    <property type="molecule type" value="Genomic_DNA"/>
</dbReference>
<dbReference type="EMBL" id="CATOUU010000558">
    <property type="protein sequence ID" value="CAI9934168.1"/>
    <property type="molecule type" value="Genomic_DNA"/>
</dbReference>
<organism evidence="2">
    <name type="scientific">Hexamita inflata</name>
    <dbReference type="NCBI Taxonomy" id="28002"/>
    <lineage>
        <taxon>Eukaryota</taxon>
        <taxon>Metamonada</taxon>
        <taxon>Diplomonadida</taxon>
        <taxon>Hexamitidae</taxon>
        <taxon>Hexamitinae</taxon>
        <taxon>Hexamita</taxon>
    </lineage>
</organism>
<keyword evidence="5" id="KW-1185">Reference proteome</keyword>
<name>A0AA86VR93_9EUKA</name>
<comment type="caution">
    <text evidence="2">The sequence shown here is derived from an EMBL/GenBank/DDBJ whole genome shotgun (WGS) entry which is preliminary data.</text>
</comment>
<evidence type="ECO:0000313" key="4">
    <source>
        <dbReference type="EMBL" id="CAL6096316.1"/>
    </source>
</evidence>
<proteinExistence type="predicted"/>
<dbReference type="Proteomes" id="UP001642409">
    <property type="component" value="Unassembled WGS sequence"/>
</dbReference>
<evidence type="ECO:0000313" key="1">
    <source>
        <dbReference type="EMBL" id="CAI9934168.1"/>
    </source>
</evidence>